<organism evidence="4 5">
    <name type="scientific">Zhongshania aliphaticivorans</name>
    <dbReference type="NCBI Taxonomy" id="1470434"/>
    <lineage>
        <taxon>Bacteria</taxon>
        <taxon>Pseudomonadati</taxon>
        <taxon>Pseudomonadota</taxon>
        <taxon>Gammaproteobacteria</taxon>
        <taxon>Cellvibrionales</taxon>
        <taxon>Spongiibacteraceae</taxon>
        <taxon>Zhongshania</taxon>
    </lineage>
</organism>
<dbReference type="EMBL" id="CACSIK010000001">
    <property type="protein sequence ID" value="CAA0084428.1"/>
    <property type="molecule type" value="Genomic_DNA"/>
</dbReference>
<evidence type="ECO:0000313" key="4">
    <source>
        <dbReference type="EMBL" id="CAA0084428.1"/>
    </source>
</evidence>
<evidence type="ECO:0000256" key="2">
    <source>
        <dbReference type="SAM" id="Phobius"/>
    </source>
</evidence>
<keyword evidence="2" id="KW-0812">Transmembrane</keyword>
<sequence length="244" mass="26521">MNIFSGVDKDDDISPALLTDIVDDSPDKATQESDAEALPPAELDLDADSSDEDSPLSGQPPEIDLLAGLSTVNHDFEHHIPSRRRIEWIWLAANTVVLCLLIAQIGLWQKSALYASSMGEQLKALCHLHPLFCEDTPSKRGSSVTDVISTKLVVRKHPSSTNALMVDTILLNRGPSSTTFPRLQLRFSDINNQTVASRSFKPEEYLAGELASDALLASQQPVHIALEIVDPGPAATSYQLTLTP</sequence>
<keyword evidence="5" id="KW-1185">Reference proteome</keyword>
<keyword evidence="2" id="KW-1133">Transmembrane helix</keyword>
<evidence type="ECO:0000313" key="5">
    <source>
        <dbReference type="Proteomes" id="UP000435877"/>
    </source>
</evidence>
<dbReference type="InterPro" id="IPR021834">
    <property type="entry name" value="DUF3426"/>
</dbReference>
<feature type="compositionally biased region" description="Acidic residues" evidence="1">
    <location>
        <begin position="43"/>
        <end position="54"/>
    </location>
</feature>
<reference evidence="5 6" key="1">
    <citation type="submission" date="2019-11" db="EMBL/GenBank/DDBJ databases">
        <authorList>
            <person name="Holert J."/>
        </authorList>
    </citation>
    <scope>NUCLEOTIDE SEQUENCE [LARGE SCALE GENOMIC DNA]</scope>
    <source>
        <strain evidence="3">BC3_2A</strain>
        <strain evidence="4">SB11_1A</strain>
    </source>
</reference>
<accession>A0A5S9N3K6</accession>
<evidence type="ECO:0008006" key="7">
    <source>
        <dbReference type="Google" id="ProtNLM"/>
    </source>
</evidence>
<feature type="region of interest" description="Disordered" evidence="1">
    <location>
        <begin position="1"/>
        <end position="62"/>
    </location>
</feature>
<dbReference type="Proteomes" id="UP000435877">
    <property type="component" value="Unassembled WGS sequence"/>
</dbReference>
<name>A0A5S9N3K6_9GAMM</name>
<dbReference type="Proteomes" id="UP000439591">
    <property type="component" value="Unassembled WGS sequence"/>
</dbReference>
<protein>
    <recommendedName>
        <fullName evidence="7">DUF3426 domain-containing protein</fullName>
    </recommendedName>
</protein>
<keyword evidence="2" id="KW-0472">Membrane</keyword>
<evidence type="ECO:0000256" key="1">
    <source>
        <dbReference type="SAM" id="MobiDB-lite"/>
    </source>
</evidence>
<evidence type="ECO:0000313" key="6">
    <source>
        <dbReference type="Proteomes" id="UP000439591"/>
    </source>
</evidence>
<feature type="transmembrane region" description="Helical" evidence="2">
    <location>
        <begin position="88"/>
        <end position="108"/>
    </location>
</feature>
<dbReference type="EMBL" id="CACSIM010000001">
    <property type="protein sequence ID" value="CAA0082154.1"/>
    <property type="molecule type" value="Genomic_DNA"/>
</dbReference>
<proteinExistence type="predicted"/>
<dbReference type="Pfam" id="PF11906">
    <property type="entry name" value="DUF3426"/>
    <property type="match status" value="1"/>
</dbReference>
<gene>
    <name evidence="4" type="ORF">IHBHHGIJ_00687</name>
    <name evidence="3" type="ORF">KFEGEMFD_00463</name>
</gene>
<dbReference type="AlphaFoldDB" id="A0A5S9N3K6"/>
<evidence type="ECO:0000313" key="3">
    <source>
        <dbReference type="EMBL" id="CAA0082154.1"/>
    </source>
</evidence>